<dbReference type="HAMAP" id="MF_00260">
    <property type="entry name" value="Porphobil_deam"/>
    <property type="match status" value="1"/>
</dbReference>
<dbReference type="Pfam" id="PF03900">
    <property type="entry name" value="Porphobil_deamC"/>
    <property type="match status" value="1"/>
</dbReference>
<evidence type="ECO:0000256" key="8">
    <source>
        <dbReference type="HAMAP-Rule" id="MF_00260"/>
    </source>
</evidence>
<dbReference type="GO" id="GO:0006782">
    <property type="term" value="P:protoporphyrinogen IX biosynthetic process"/>
    <property type="evidence" value="ECO:0007669"/>
    <property type="project" value="UniProtKB-UniRule"/>
</dbReference>
<comment type="catalytic activity">
    <reaction evidence="7 8">
        <text>4 porphobilinogen + H2O = hydroxymethylbilane + 4 NH4(+)</text>
        <dbReference type="Rhea" id="RHEA:13185"/>
        <dbReference type="ChEBI" id="CHEBI:15377"/>
        <dbReference type="ChEBI" id="CHEBI:28938"/>
        <dbReference type="ChEBI" id="CHEBI:57845"/>
        <dbReference type="ChEBI" id="CHEBI:58126"/>
        <dbReference type="EC" id="2.5.1.61"/>
    </reaction>
</comment>
<keyword evidence="5 8" id="KW-0808">Transferase</keyword>
<dbReference type="GO" id="GO:0005737">
    <property type="term" value="C:cytoplasm"/>
    <property type="evidence" value="ECO:0007669"/>
    <property type="project" value="UniProtKB-UniRule"/>
</dbReference>
<reference evidence="11 12" key="1">
    <citation type="journal article" date="2016" name="Front. Microbiol.">
        <title>Single-Cell (Meta-)Genomics of a Dimorphic Candidatus Thiomargarita nelsonii Reveals Genomic Plasticity.</title>
        <authorList>
            <person name="Flood B.E."/>
            <person name="Fliss P."/>
            <person name="Jones D.S."/>
            <person name="Dick G.J."/>
            <person name="Jain S."/>
            <person name="Kaster A.K."/>
            <person name="Winkel M."/>
            <person name="Mussmann M."/>
            <person name="Bailey J."/>
        </authorList>
    </citation>
    <scope>NUCLEOTIDE SEQUENCE [LARGE SCALE GENOMIC DNA]</scope>
    <source>
        <strain evidence="11">Hydrate Ridge</strain>
    </source>
</reference>
<dbReference type="PROSITE" id="PS00533">
    <property type="entry name" value="PORPHOBILINOGEN_DEAM"/>
    <property type="match status" value="1"/>
</dbReference>
<evidence type="ECO:0000256" key="4">
    <source>
        <dbReference type="ARBA" id="ARBA00011245"/>
    </source>
</evidence>
<dbReference type="PIRSF" id="PIRSF001438">
    <property type="entry name" value="4pyrrol_synth_OHMeBilane_synth"/>
    <property type="match status" value="1"/>
</dbReference>
<evidence type="ECO:0000256" key="3">
    <source>
        <dbReference type="ARBA" id="ARBA00005638"/>
    </source>
</evidence>
<dbReference type="PRINTS" id="PR00151">
    <property type="entry name" value="PORPHBDMNASE"/>
</dbReference>
<proteinExistence type="inferred from homology"/>
<dbReference type="CDD" id="cd13646">
    <property type="entry name" value="PBP2_EcHMBS_like"/>
    <property type="match status" value="1"/>
</dbReference>
<comment type="cofactor">
    <cofactor evidence="8">
        <name>dipyrromethane</name>
        <dbReference type="ChEBI" id="CHEBI:60342"/>
    </cofactor>
    <text evidence="8">Binds 1 dipyrromethane group covalently.</text>
</comment>
<dbReference type="InterPro" id="IPR022419">
    <property type="entry name" value="Porphobilin_deaminase_cofac_BS"/>
</dbReference>
<evidence type="ECO:0000256" key="1">
    <source>
        <dbReference type="ARBA" id="ARBA00002869"/>
    </source>
</evidence>
<dbReference type="InterPro" id="IPR036803">
    <property type="entry name" value="Porphobilinogen_deaminase_C_sf"/>
</dbReference>
<evidence type="ECO:0000259" key="9">
    <source>
        <dbReference type="Pfam" id="PF01379"/>
    </source>
</evidence>
<dbReference type="InterPro" id="IPR022417">
    <property type="entry name" value="Porphobilin_deaminase_N"/>
</dbReference>
<feature type="domain" description="Porphobilinogen deaminase N-terminal" evidence="9">
    <location>
        <begin position="4"/>
        <end position="210"/>
    </location>
</feature>
<comment type="subunit">
    <text evidence="4 8">Monomer.</text>
</comment>
<dbReference type="EC" id="2.5.1.61" evidence="8"/>
<evidence type="ECO:0000256" key="6">
    <source>
        <dbReference type="ARBA" id="ARBA00023244"/>
    </source>
</evidence>
<comment type="similarity">
    <text evidence="3 8">Belongs to the HMBS family.</text>
</comment>
<dbReference type="EMBL" id="JSZA02000029">
    <property type="protein sequence ID" value="KHD07092.1"/>
    <property type="molecule type" value="Genomic_DNA"/>
</dbReference>
<comment type="pathway">
    <text evidence="2">Porphyrin-containing compound metabolism; protoporphyrin-IX biosynthesis; coproporphyrinogen-III from 5-aminolevulinate: step 2/4.</text>
</comment>
<dbReference type="Gene3D" id="3.40.190.10">
    <property type="entry name" value="Periplasmic binding protein-like II"/>
    <property type="match status" value="2"/>
</dbReference>
<dbReference type="NCBIfam" id="TIGR00212">
    <property type="entry name" value="hemC"/>
    <property type="match status" value="1"/>
</dbReference>
<keyword evidence="6 8" id="KW-0627">Porphyrin biosynthesis</keyword>
<dbReference type="SUPFAM" id="SSF54782">
    <property type="entry name" value="Porphobilinogen deaminase (hydroxymethylbilane synthase), C-terminal domain"/>
    <property type="match status" value="1"/>
</dbReference>
<dbReference type="FunFam" id="3.40.190.10:FF:000005">
    <property type="entry name" value="Porphobilinogen deaminase"/>
    <property type="match status" value="1"/>
</dbReference>
<dbReference type="UniPathway" id="UPA00251">
    <property type="reaction ID" value="UER00319"/>
</dbReference>
<evidence type="ECO:0000259" key="10">
    <source>
        <dbReference type="Pfam" id="PF03900"/>
    </source>
</evidence>
<accession>A0A0A6P9R0</accession>
<dbReference type="SUPFAM" id="SSF53850">
    <property type="entry name" value="Periplasmic binding protein-like II"/>
    <property type="match status" value="1"/>
</dbReference>
<comment type="caution">
    <text evidence="11">The sequence shown here is derived from an EMBL/GenBank/DDBJ whole genome shotgun (WGS) entry which is preliminary data.</text>
</comment>
<name>A0A0A6P9R0_9GAMM</name>
<dbReference type="GO" id="GO:0004418">
    <property type="term" value="F:hydroxymethylbilane synthase activity"/>
    <property type="evidence" value="ECO:0007669"/>
    <property type="project" value="UniProtKB-UniRule"/>
</dbReference>
<comment type="miscellaneous">
    <text evidence="8">The porphobilinogen subunits are added to the dipyrromethane group.</text>
</comment>
<dbReference type="Proteomes" id="UP000030428">
    <property type="component" value="Unassembled WGS sequence"/>
</dbReference>
<feature type="modified residue" description="S-(dipyrrolylmethanemethyl)cysteine" evidence="8">
    <location>
        <position position="240"/>
    </location>
</feature>
<organism evidence="11 12">
    <name type="scientific">Candidatus Thiomargarita nelsonii</name>
    <dbReference type="NCBI Taxonomy" id="1003181"/>
    <lineage>
        <taxon>Bacteria</taxon>
        <taxon>Pseudomonadati</taxon>
        <taxon>Pseudomonadota</taxon>
        <taxon>Gammaproteobacteria</taxon>
        <taxon>Thiotrichales</taxon>
        <taxon>Thiotrichaceae</taxon>
        <taxon>Thiomargarita</taxon>
    </lineage>
</organism>
<evidence type="ECO:0000256" key="2">
    <source>
        <dbReference type="ARBA" id="ARBA00004735"/>
    </source>
</evidence>
<dbReference type="InterPro" id="IPR022418">
    <property type="entry name" value="Porphobilinogen_deaminase_C"/>
</dbReference>
<dbReference type="Pfam" id="PF01379">
    <property type="entry name" value="Porphobil_deam"/>
    <property type="match status" value="1"/>
</dbReference>
<dbReference type="PANTHER" id="PTHR11557:SF0">
    <property type="entry name" value="PORPHOBILINOGEN DEAMINASE"/>
    <property type="match status" value="1"/>
</dbReference>
<dbReference type="PANTHER" id="PTHR11557">
    <property type="entry name" value="PORPHOBILINOGEN DEAMINASE"/>
    <property type="match status" value="1"/>
</dbReference>
<comment type="function">
    <text evidence="1 8">Tetrapolymerization of the monopyrrole PBG into the hydroxymethylbilane pre-uroporphyrinogen in several discrete steps.</text>
</comment>
<sequence>MNILRIATRKSPLALWQTHHVRDVLCRTHPDLKVELVAMKTQGDKILDTPLAKIGGKGLFVKELETGLLEKRADIAVHSMKDVPVEFPTGLILSVIMRREEPFDAFVSNHYANLMALPQGAIVGTSSLRRQSQILALRPDLQIRSLRGNVGTRLSKLDKGEYDGIILAAAGLKRLEMAARIREILKPEVILPAIGQGAIGIECRQDDVETIKLISVLNDPVTQQRVTAERAMNACLGGGCQVPIAGFAEIDETGLTLRGLVADVQGEEVIYHSVHGAVDLAEDLGRELGNELLARGAERLLQNL</sequence>
<dbReference type="FunFam" id="3.40.190.10:FF:000004">
    <property type="entry name" value="Porphobilinogen deaminase"/>
    <property type="match status" value="1"/>
</dbReference>
<dbReference type="AlphaFoldDB" id="A0A0A6P9R0"/>
<evidence type="ECO:0000313" key="12">
    <source>
        <dbReference type="Proteomes" id="UP000030428"/>
    </source>
</evidence>
<feature type="domain" description="Porphobilinogen deaminase C-terminal" evidence="10">
    <location>
        <begin position="224"/>
        <end position="293"/>
    </location>
</feature>
<evidence type="ECO:0000256" key="5">
    <source>
        <dbReference type="ARBA" id="ARBA00022679"/>
    </source>
</evidence>
<evidence type="ECO:0000256" key="7">
    <source>
        <dbReference type="ARBA" id="ARBA00048169"/>
    </source>
</evidence>
<dbReference type="Gene3D" id="3.30.160.40">
    <property type="entry name" value="Porphobilinogen deaminase, C-terminal domain"/>
    <property type="match status" value="1"/>
</dbReference>
<gene>
    <name evidence="8" type="primary">hemC</name>
    <name evidence="11" type="ORF">PN36_09570</name>
</gene>
<dbReference type="InterPro" id="IPR000860">
    <property type="entry name" value="HemC"/>
</dbReference>
<keyword evidence="12" id="KW-1185">Reference proteome</keyword>
<protein>
    <recommendedName>
        <fullName evidence="8">Porphobilinogen deaminase</fullName>
        <shortName evidence="8">PBG</shortName>
        <ecNumber evidence="8">2.5.1.61</ecNumber>
    </recommendedName>
    <alternativeName>
        <fullName evidence="8">Hydroxymethylbilane synthase</fullName>
        <shortName evidence="8">HMBS</shortName>
    </alternativeName>
    <alternativeName>
        <fullName evidence="8">Pre-uroporphyrinogen synthase</fullName>
    </alternativeName>
</protein>
<evidence type="ECO:0000313" key="11">
    <source>
        <dbReference type="EMBL" id="KHD07092.1"/>
    </source>
</evidence>